<keyword evidence="2" id="KW-1185">Reference proteome</keyword>
<organism evidence="1 2">
    <name type="scientific">Melopsittacus undulatus</name>
    <name type="common">Budgerigar</name>
    <name type="synonym">Psittacus undulatus</name>
    <dbReference type="NCBI Taxonomy" id="13146"/>
    <lineage>
        <taxon>Eukaryota</taxon>
        <taxon>Metazoa</taxon>
        <taxon>Chordata</taxon>
        <taxon>Craniata</taxon>
        <taxon>Vertebrata</taxon>
        <taxon>Euteleostomi</taxon>
        <taxon>Archelosauria</taxon>
        <taxon>Archosauria</taxon>
        <taxon>Dinosauria</taxon>
        <taxon>Saurischia</taxon>
        <taxon>Theropoda</taxon>
        <taxon>Coelurosauria</taxon>
        <taxon>Aves</taxon>
        <taxon>Neognathae</taxon>
        <taxon>Neoaves</taxon>
        <taxon>Telluraves</taxon>
        <taxon>Australaves</taxon>
        <taxon>Psittaciformes</taxon>
        <taxon>Psittaculidae</taxon>
        <taxon>Melopsittacus</taxon>
    </lineage>
</organism>
<dbReference type="Gene3D" id="2.60.40.790">
    <property type="match status" value="1"/>
</dbReference>
<accession>A0A8V5FFV4</accession>
<accession>A0A8C6J498</accession>
<evidence type="ECO:0000313" key="2">
    <source>
        <dbReference type="Proteomes" id="UP000694405"/>
    </source>
</evidence>
<sequence>MALPRDSGSPEAALCPPFQCRQDETSLTLLVHVPCIKPQSLSEDVGTNHYSLHFSSETGSYALFLQFPPENKLASTETSVNVSAHNAAFVLTKASGSAGLWEKFSFGLEASTERWFVSEENIDGFLGTVSCPSFCSQSALESQPLIEVLDVTEDRIQIRLTVRISPAVVHIAHSLIYVLQQDYIKSDQNSFAPVLS</sequence>
<dbReference type="Proteomes" id="UP000694405">
    <property type="component" value="Chromosome 4"/>
</dbReference>
<protein>
    <submittedName>
        <fullName evidence="1">Uncharacterized protein</fullName>
    </submittedName>
</protein>
<reference evidence="1" key="2">
    <citation type="submission" date="2025-08" db="UniProtKB">
        <authorList>
            <consortium name="Ensembl"/>
        </authorList>
    </citation>
    <scope>IDENTIFICATION</scope>
</reference>
<evidence type="ECO:0000313" key="1">
    <source>
        <dbReference type="Ensembl" id="ENSMUNP00000008076.2"/>
    </source>
</evidence>
<dbReference type="AlphaFoldDB" id="A0A8C6J498"/>
<reference evidence="1" key="3">
    <citation type="submission" date="2025-09" db="UniProtKB">
        <authorList>
            <consortium name="Ensembl"/>
        </authorList>
    </citation>
    <scope>IDENTIFICATION</scope>
</reference>
<dbReference type="Ensembl" id="ENSMUNT00000009338.2">
    <property type="protein sequence ID" value="ENSMUNP00000008076.2"/>
    <property type="gene ID" value="ENSMUNG00000006461.2"/>
</dbReference>
<proteinExistence type="predicted"/>
<name>A0A8C6J498_MELUD</name>
<reference evidence="1" key="1">
    <citation type="submission" date="2020-03" db="EMBL/GenBank/DDBJ databases">
        <title>Melopsittacus undulatus (budgerigar) genome, bMelUnd1, maternal haplotype with Z.</title>
        <authorList>
            <person name="Gedman G."/>
            <person name="Mountcastle J."/>
            <person name="Haase B."/>
            <person name="Formenti G."/>
            <person name="Wright T."/>
            <person name="Apodaca J."/>
            <person name="Pelan S."/>
            <person name="Chow W."/>
            <person name="Rhie A."/>
            <person name="Howe K."/>
            <person name="Fedrigo O."/>
            <person name="Jarvis E.D."/>
        </authorList>
    </citation>
    <scope>NUCLEOTIDE SEQUENCE [LARGE SCALE GENOMIC DNA]</scope>
</reference>
<dbReference type="InterPro" id="IPR008978">
    <property type="entry name" value="HSP20-like_chaperone"/>
</dbReference>